<evidence type="ECO:0000313" key="3">
    <source>
        <dbReference type="Proteomes" id="UP001594351"/>
    </source>
</evidence>
<dbReference type="Pfam" id="PF07949">
    <property type="entry name" value="YbbR"/>
    <property type="match status" value="2"/>
</dbReference>
<dbReference type="PANTHER" id="PTHR37804:SF1">
    <property type="entry name" value="CDAA REGULATORY PROTEIN CDAR"/>
    <property type="match status" value="1"/>
</dbReference>
<keyword evidence="3" id="KW-1185">Reference proteome</keyword>
<evidence type="ECO:0000313" key="2">
    <source>
        <dbReference type="EMBL" id="MFC1848795.1"/>
    </source>
</evidence>
<organism evidence="2 3">
    <name type="scientific">candidate division CSSED10-310 bacterium</name>
    <dbReference type="NCBI Taxonomy" id="2855610"/>
    <lineage>
        <taxon>Bacteria</taxon>
        <taxon>Bacteria division CSSED10-310</taxon>
    </lineage>
</organism>
<keyword evidence="1" id="KW-0812">Transmembrane</keyword>
<evidence type="ECO:0000256" key="1">
    <source>
        <dbReference type="SAM" id="Phobius"/>
    </source>
</evidence>
<feature type="transmembrane region" description="Helical" evidence="1">
    <location>
        <begin position="12"/>
        <end position="33"/>
    </location>
</feature>
<accession>A0ABV6YRG5</accession>
<proteinExistence type="predicted"/>
<keyword evidence="1" id="KW-0472">Membrane</keyword>
<dbReference type="InterPro" id="IPR053154">
    <property type="entry name" value="c-di-AMP_regulator"/>
</dbReference>
<dbReference type="EMBL" id="JBHPBY010000007">
    <property type="protein sequence ID" value="MFC1848795.1"/>
    <property type="molecule type" value="Genomic_DNA"/>
</dbReference>
<sequence length="329" mass="37403">MNTIKRYLKRFVVENFYLKAGSFVLAIMLWLIVQYQGQIEEKVDLGIDINVFNNLPLNEMVHLYKQSAQSVTVKMRGLPSAMSKIQKQVNVSISLPEDFSDWGKEVPFDLMQNNIQHPLGVEILNITPSTVTVILDFFAENQVEVVKNYGGIPPPGYQVENVTVTPEKVKIFGPRSFIEHKSQILTERIDISKMTMPNAIDAKLYLPHPQVSCLPQKVVMNVIIVEIIQERLFENLTMKIKNLPGTQAKIDPDKVSVTITGPQNIVRELNESLITVILDVQELPLDKWREVAPKVEFHPKYSRGLESKNFKPEKIKVKILKSSAPVDKS</sequence>
<keyword evidence="1" id="KW-1133">Transmembrane helix</keyword>
<dbReference type="InterPro" id="IPR012505">
    <property type="entry name" value="YbbR"/>
</dbReference>
<dbReference type="Gene3D" id="2.170.120.30">
    <property type="match status" value="2"/>
</dbReference>
<reference evidence="2 3" key="1">
    <citation type="submission" date="2024-09" db="EMBL/GenBank/DDBJ databases">
        <title>Laminarin stimulates single cell rates of sulfate reduction while oxygen inhibits transcriptomic activity in coastal marine sediment.</title>
        <authorList>
            <person name="Lindsay M."/>
            <person name="Orcutt B."/>
            <person name="Emerson D."/>
            <person name="Stepanauskas R."/>
            <person name="D'Angelo T."/>
        </authorList>
    </citation>
    <scope>NUCLEOTIDE SEQUENCE [LARGE SCALE GENOMIC DNA]</scope>
    <source>
        <strain evidence="2">SAG AM-311-K15</strain>
    </source>
</reference>
<dbReference type="PANTHER" id="PTHR37804">
    <property type="entry name" value="CDAA REGULATORY PROTEIN CDAR"/>
    <property type="match status" value="1"/>
</dbReference>
<gene>
    <name evidence="2" type="ORF">ACFL27_01185</name>
</gene>
<protein>
    <submittedName>
        <fullName evidence="2">YbbR-like domain-containing protein</fullName>
    </submittedName>
</protein>
<comment type="caution">
    <text evidence="2">The sequence shown here is derived from an EMBL/GenBank/DDBJ whole genome shotgun (WGS) entry which is preliminary data.</text>
</comment>
<name>A0ABV6YRG5_UNCC1</name>
<dbReference type="Gene3D" id="2.170.120.40">
    <property type="entry name" value="YbbR-like domain"/>
    <property type="match status" value="1"/>
</dbReference>
<dbReference type="Proteomes" id="UP001594351">
    <property type="component" value="Unassembled WGS sequence"/>
</dbReference>